<reference evidence="6" key="1">
    <citation type="submission" date="2013-08" db="EMBL/GenBank/DDBJ databases">
        <authorList>
            <person name="Mendez C."/>
            <person name="Richter M."/>
            <person name="Ferrer M."/>
            <person name="Sanchez J."/>
        </authorList>
    </citation>
    <scope>NUCLEOTIDE SEQUENCE</scope>
</reference>
<dbReference type="GO" id="GO:0004888">
    <property type="term" value="F:transmembrane signaling receptor activity"/>
    <property type="evidence" value="ECO:0007669"/>
    <property type="project" value="TreeGrafter"/>
</dbReference>
<dbReference type="PANTHER" id="PTHR43531">
    <property type="entry name" value="PROTEIN ICFG"/>
    <property type="match status" value="1"/>
</dbReference>
<dbReference type="PANTHER" id="PTHR43531:SF14">
    <property type="entry name" value="METHYL-ACCEPTING CHEMOTAXIS PROTEIN I-RELATED"/>
    <property type="match status" value="1"/>
</dbReference>
<feature type="domain" description="Methyl-accepting transducer" evidence="4">
    <location>
        <begin position="77"/>
        <end position="136"/>
    </location>
</feature>
<organism evidence="6">
    <name type="scientific">mine drainage metagenome</name>
    <dbReference type="NCBI Taxonomy" id="410659"/>
    <lineage>
        <taxon>unclassified sequences</taxon>
        <taxon>metagenomes</taxon>
        <taxon>ecological metagenomes</taxon>
    </lineage>
</organism>
<feature type="domain" description="HAMP" evidence="5">
    <location>
        <begin position="26"/>
        <end position="72"/>
    </location>
</feature>
<dbReference type="PROSITE" id="PS50885">
    <property type="entry name" value="HAMP"/>
    <property type="match status" value="1"/>
</dbReference>
<proteinExistence type="inferred from homology"/>
<dbReference type="GO" id="GO:0005886">
    <property type="term" value="C:plasma membrane"/>
    <property type="evidence" value="ECO:0007669"/>
    <property type="project" value="TreeGrafter"/>
</dbReference>
<dbReference type="InterPro" id="IPR051310">
    <property type="entry name" value="MCP_chemotaxis"/>
</dbReference>
<evidence type="ECO:0000256" key="2">
    <source>
        <dbReference type="ARBA" id="ARBA00029447"/>
    </source>
</evidence>
<dbReference type="AlphaFoldDB" id="T1CQ38"/>
<keyword evidence="1" id="KW-0488">Methylation</keyword>
<feature type="non-terminal residue" evidence="6">
    <location>
        <position position="136"/>
    </location>
</feature>
<accession>T1CQ38</accession>
<feature type="region of interest" description="Disordered" evidence="3">
    <location>
        <begin position="91"/>
        <end position="118"/>
    </location>
</feature>
<name>T1CQ38_9ZZZZ</name>
<protein>
    <submittedName>
        <fullName evidence="6">Methyl-accepting chemotaxis protein</fullName>
    </submittedName>
</protein>
<dbReference type="InterPro" id="IPR004089">
    <property type="entry name" value="MCPsignal_dom"/>
</dbReference>
<dbReference type="InterPro" id="IPR003660">
    <property type="entry name" value="HAMP_dom"/>
</dbReference>
<evidence type="ECO:0000313" key="6">
    <source>
        <dbReference type="EMBL" id="EQD71200.1"/>
    </source>
</evidence>
<dbReference type="GO" id="GO:0006935">
    <property type="term" value="P:chemotaxis"/>
    <property type="evidence" value="ECO:0007669"/>
    <property type="project" value="TreeGrafter"/>
</dbReference>
<comment type="similarity">
    <text evidence="2">Belongs to the methyl-accepting chemotaxis (MCP) protein family.</text>
</comment>
<dbReference type="SUPFAM" id="SSF58104">
    <property type="entry name" value="Methyl-accepting chemotaxis protein (MCP) signaling domain"/>
    <property type="match status" value="1"/>
</dbReference>
<dbReference type="EMBL" id="AUZX01004304">
    <property type="protein sequence ID" value="EQD71200.1"/>
    <property type="molecule type" value="Genomic_DNA"/>
</dbReference>
<dbReference type="Gene3D" id="1.10.287.950">
    <property type="entry name" value="Methyl-accepting chemotaxis protein"/>
    <property type="match status" value="1"/>
</dbReference>
<gene>
    <name evidence="6" type="ORF">B1A_05908</name>
</gene>
<sequence length="136" mass="14637">MLGHGGERIGTVMEWKERTQEVAVEREMQAVLTAVTGDDLTRRIRLDGKRGFFAALGAGVNRLADNLAEVVSRVKTTAREIALGAEEITVGNSNLSTRTEEQSSSLEETASSMEQMTTTVKQTADNAAQANQLALA</sequence>
<evidence type="ECO:0000256" key="1">
    <source>
        <dbReference type="ARBA" id="ARBA00022481"/>
    </source>
</evidence>
<dbReference type="PROSITE" id="PS50111">
    <property type="entry name" value="CHEMOTAXIS_TRANSDUC_2"/>
    <property type="match status" value="1"/>
</dbReference>
<comment type="caution">
    <text evidence="6">The sequence shown here is derived from an EMBL/GenBank/DDBJ whole genome shotgun (WGS) entry which is preliminary data.</text>
</comment>
<evidence type="ECO:0000259" key="4">
    <source>
        <dbReference type="PROSITE" id="PS50111"/>
    </source>
</evidence>
<evidence type="ECO:0000259" key="5">
    <source>
        <dbReference type="PROSITE" id="PS50885"/>
    </source>
</evidence>
<reference evidence="6" key="2">
    <citation type="journal article" date="2014" name="ISME J.">
        <title>Microbial stratification in low pH oxic and suboxic macroscopic growths along an acid mine drainage.</title>
        <authorList>
            <person name="Mendez-Garcia C."/>
            <person name="Mesa V."/>
            <person name="Sprenger R.R."/>
            <person name="Richter M."/>
            <person name="Diez M.S."/>
            <person name="Solano J."/>
            <person name="Bargiela R."/>
            <person name="Golyshina O.V."/>
            <person name="Manteca A."/>
            <person name="Ramos J.L."/>
            <person name="Gallego J.R."/>
            <person name="Llorente I."/>
            <person name="Martins Dos Santos V.A."/>
            <person name="Jensen O.N."/>
            <person name="Pelaez A.I."/>
            <person name="Sanchez J."/>
            <person name="Ferrer M."/>
        </authorList>
    </citation>
    <scope>NUCLEOTIDE SEQUENCE</scope>
</reference>
<evidence type="ECO:0000256" key="3">
    <source>
        <dbReference type="SAM" id="MobiDB-lite"/>
    </source>
</evidence>
<dbReference type="GO" id="GO:0007165">
    <property type="term" value="P:signal transduction"/>
    <property type="evidence" value="ECO:0007669"/>
    <property type="project" value="InterPro"/>
</dbReference>